<dbReference type="Gene3D" id="2.40.160.100">
    <property type="match status" value="1"/>
</dbReference>
<dbReference type="InterPro" id="IPR025388">
    <property type="entry name" value="Alginate_export_dom"/>
</dbReference>
<evidence type="ECO:0000313" key="3">
    <source>
        <dbReference type="Proteomes" id="UP000481327"/>
    </source>
</evidence>
<organism evidence="2 3">
    <name type="scientific">Sandarakinorhabdus fusca</name>
    <dbReference type="NCBI Taxonomy" id="1439888"/>
    <lineage>
        <taxon>Bacteria</taxon>
        <taxon>Pseudomonadati</taxon>
        <taxon>Pseudomonadota</taxon>
        <taxon>Alphaproteobacteria</taxon>
        <taxon>Sphingomonadales</taxon>
        <taxon>Sphingosinicellaceae</taxon>
        <taxon>Sandarakinorhabdus</taxon>
    </lineage>
</organism>
<dbReference type="EMBL" id="WIOL01000001">
    <property type="protein sequence ID" value="MQT16102.1"/>
    <property type="molecule type" value="Genomic_DNA"/>
</dbReference>
<comment type="caution">
    <text evidence="2">The sequence shown here is derived from an EMBL/GenBank/DDBJ whole genome shotgun (WGS) entry which is preliminary data.</text>
</comment>
<dbReference type="Pfam" id="PF13372">
    <property type="entry name" value="Alginate_exp"/>
    <property type="match status" value="1"/>
</dbReference>
<accession>A0A7C9KVQ4</accession>
<gene>
    <name evidence="2" type="ORF">F3168_02345</name>
</gene>
<dbReference type="AlphaFoldDB" id="A0A7C9KVQ4"/>
<dbReference type="Proteomes" id="UP000481327">
    <property type="component" value="Unassembled WGS sequence"/>
</dbReference>
<keyword evidence="3" id="KW-1185">Reference proteome</keyword>
<evidence type="ECO:0000259" key="1">
    <source>
        <dbReference type="Pfam" id="PF13372"/>
    </source>
</evidence>
<dbReference type="OrthoDB" id="311329at2"/>
<reference evidence="2 3" key="1">
    <citation type="submission" date="2019-09" db="EMBL/GenBank/DDBJ databases">
        <title>Polymorphobacter sp. isolated from a lake in China.</title>
        <authorList>
            <person name="Liu Z."/>
        </authorList>
    </citation>
    <scope>NUCLEOTIDE SEQUENCE [LARGE SCALE GENOMIC DNA]</scope>
    <source>
        <strain evidence="2 3">D40P</strain>
    </source>
</reference>
<dbReference type="InterPro" id="IPR053728">
    <property type="entry name" value="Alginate_Permeability_Chnl"/>
</dbReference>
<proteinExistence type="predicted"/>
<protein>
    <submittedName>
        <fullName evidence="2">Alginate export family protein</fullName>
    </submittedName>
</protein>
<sequence length="449" mass="49332">MIAALAVLAAAVPPARPAILYNRWQEDWSVLADTALRTGRRDALKYVPLGPPEARAWLTLGAGLRNRFETNEAPLFGVVPGRGDSYVITRAEVFADVHAGPVQVFAQLISAFAPGKAVKGPVDSNRLDIEQAFVAFVHPMGGGTIKLRAGRQQFAFDLQRFVSARDGPNVRQSFDALWGDYEIGAWRFIGYWSQPVVTRDRRPFDDVSNSRNRFSGVRIERHVLGDNELSAYWSRFRDDDADFIDAGGRERRDVWDVRFAGKRGAIDWDAEAMLQSGYVGTSRIRAWAMGSRIGYTMAQPWTPRWGLQLDAASGDEHPGDGVVGTFNPLFPNGNYVTLAGYTGYVNYLHVKPSLTVHPSARVTIMAAGAAQWRMTTADAVYTQPPQPVPGTAGEGTRWTGAYGQLRADWQANANFSMALEAVHFGVGQTLRDAGGSDGNYLGIEAKYGW</sequence>
<name>A0A7C9KVQ4_9SPHN</name>
<dbReference type="RefSeq" id="WP_152576536.1">
    <property type="nucleotide sequence ID" value="NZ_JAATJI010000001.1"/>
</dbReference>
<feature type="domain" description="Alginate export" evidence="1">
    <location>
        <begin position="57"/>
        <end position="442"/>
    </location>
</feature>
<evidence type="ECO:0000313" key="2">
    <source>
        <dbReference type="EMBL" id="MQT16102.1"/>
    </source>
</evidence>